<protein>
    <recommendedName>
        <fullName evidence="1">AB hydrolase-1 domain-containing protein</fullName>
    </recommendedName>
</protein>
<dbReference type="PANTHER" id="PTHR43433">
    <property type="entry name" value="HYDROLASE, ALPHA/BETA FOLD FAMILY PROTEIN"/>
    <property type="match status" value="1"/>
</dbReference>
<dbReference type="PRINTS" id="PR00111">
    <property type="entry name" value="ABHYDROLASE"/>
</dbReference>
<dbReference type="Gene3D" id="3.40.50.1820">
    <property type="entry name" value="alpha/beta hydrolase"/>
    <property type="match status" value="1"/>
</dbReference>
<organism evidence="2 3">
    <name type="scientific">Xylaria multiplex</name>
    <dbReference type="NCBI Taxonomy" id="323545"/>
    <lineage>
        <taxon>Eukaryota</taxon>
        <taxon>Fungi</taxon>
        <taxon>Dikarya</taxon>
        <taxon>Ascomycota</taxon>
        <taxon>Pezizomycotina</taxon>
        <taxon>Sordariomycetes</taxon>
        <taxon>Xylariomycetidae</taxon>
        <taxon>Xylariales</taxon>
        <taxon>Xylariaceae</taxon>
        <taxon>Xylaria</taxon>
    </lineage>
</organism>
<keyword evidence="3" id="KW-1185">Reference proteome</keyword>
<gene>
    <name evidence="2" type="ORF">GQX73_g9186</name>
</gene>
<reference evidence="2 3" key="1">
    <citation type="submission" date="2019-12" db="EMBL/GenBank/DDBJ databases">
        <title>Draft genome sequence of the ascomycete Xylaria multiplex DSM 110363.</title>
        <authorList>
            <person name="Buettner E."/>
            <person name="Kellner H."/>
        </authorList>
    </citation>
    <scope>NUCLEOTIDE SEQUENCE [LARGE SCALE GENOMIC DNA]</scope>
    <source>
        <strain evidence="2 3">DSM 110363</strain>
    </source>
</reference>
<feature type="domain" description="AB hydrolase-1" evidence="1">
    <location>
        <begin position="94"/>
        <end position="220"/>
    </location>
</feature>
<dbReference type="InterPro" id="IPR029058">
    <property type="entry name" value="AB_hydrolase_fold"/>
</dbReference>
<dbReference type="OrthoDB" id="408373at2759"/>
<dbReference type="Proteomes" id="UP000481858">
    <property type="component" value="Unassembled WGS sequence"/>
</dbReference>
<proteinExistence type="predicted"/>
<evidence type="ECO:0000259" key="1">
    <source>
        <dbReference type="Pfam" id="PF00561"/>
    </source>
</evidence>
<sequence length="409" mass="44445">MPNFDLGSILGSKPQTLIPKLILAAALCVSASLVWRPTRSDKITYSPSPGKSRPRCHLRDHPYPPDALPGARDVETPYGQVRVYEWGPEDGERVLFVHGISTPVVALGDLGHEMVARGYRVMMFDLFGRGYSDAPNDLSYDTRLFVTQFLLVLASSRIPWATVPGFHLVGYSLGGGLSVAFTRYFPHLVRSLSLIAPCGLIRRHHVGWRSWLYYNSGLLPEGLIKYLVRRRIRPDVEPAHTAGGSDILAAESSRAVKGDGDANGGAGFNSAAISKTRPHVMVSSVVAWQVDIHQGFVMAFISTIRSAPIYAPQEDWKALSKILDIRRTHANGPEFAAGLEGGKILVILGKDDGVIVMDETIEDAKLLLGDDGIEFIALEGGHELPITSSESVGDSIESFWKSSSGCGGR</sequence>
<dbReference type="Pfam" id="PF00561">
    <property type="entry name" value="Abhydrolase_1"/>
    <property type="match status" value="1"/>
</dbReference>
<dbReference type="InParanoid" id="A0A7C8MLR3"/>
<dbReference type="EMBL" id="WUBL01000153">
    <property type="protein sequence ID" value="KAF2964391.1"/>
    <property type="molecule type" value="Genomic_DNA"/>
</dbReference>
<accession>A0A7C8MLR3</accession>
<name>A0A7C8MLR3_9PEZI</name>
<dbReference type="InterPro" id="IPR000073">
    <property type="entry name" value="AB_hydrolase_1"/>
</dbReference>
<comment type="caution">
    <text evidence="2">The sequence shown here is derived from an EMBL/GenBank/DDBJ whole genome shotgun (WGS) entry which is preliminary data.</text>
</comment>
<dbReference type="PANTHER" id="PTHR43433:SF1">
    <property type="entry name" value="BLL5160 PROTEIN"/>
    <property type="match status" value="1"/>
</dbReference>
<dbReference type="AlphaFoldDB" id="A0A7C8MLR3"/>
<dbReference type="SUPFAM" id="SSF53474">
    <property type="entry name" value="alpha/beta-Hydrolases"/>
    <property type="match status" value="1"/>
</dbReference>
<evidence type="ECO:0000313" key="2">
    <source>
        <dbReference type="EMBL" id="KAF2964391.1"/>
    </source>
</evidence>
<dbReference type="InterPro" id="IPR050471">
    <property type="entry name" value="AB_hydrolase"/>
</dbReference>
<evidence type="ECO:0000313" key="3">
    <source>
        <dbReference type="Proteomes" id="UP000481858"/>
    </source>
</evidence>